<gene>
    <name evidence="4" type="ORF">HICCMSTLAB_LOCUS13904</name>
</gene>
<name>A0A8J2MV64_COTCN</name>
<dbReference type="GO" id="GO:0003677">
    <property type="term" value="F:DNA binding"/>
    <property type="evidence" value="ECO:0007669"/>
    <property type="project" value="InterPro"/>
</dbReference>
<dbReference type="OrthoDB" id="7697116at2759"/>
<dbReference type="EMBL" id="CAJNRD030001124">
    <property type="protein sequence ID" value="CAG5109268.1"/>
    <property type="molecule type" value="Genomic_DNA"/>
</dbReference>
<evidence type="ECO:0000256" key="2">
    <source>
        <dbReference type="SAM" id="MobiDB-lite"/>
    </source>
</evidence>
<evidence type="ECO:0000313" key="4">
    <source>
        <dbReference type="EMBL" id="CAG5109268.1"/>
    </source>
</evidence>
<dbReference type="InterPro" id="IPR013762">
    <property type="entry name" value="Integrase-like_cat_sf"/>
</dbReference>
<keyword evidence="1" id="KW-0233">DNA recombination</keyword>
<accession>A0A8J2MV64</accession>
<sequence length="212" mass="24103">MKFIYNAPDYTLLANKVVLIFGIFGTTRCDELKELQVADVEEIGGKYLVSRKDSKNGVPRKCLVGPLFYRKVKEYISLRPLYFEIKRYFVQFLNGKCHRQVLGRNEIGQIPKIIAEYLKLTNPQYYTRHCLRRTSATLILNSGANKTMLKQLGGWKSASIAGGYTENSLLNRQKIFVKITHAAKVVLPSDTNLQPSTSETNSTNTTKLRSFV</sequence>
<keyword evidence="5" id="KW-1185">Reference proteome</keyword>
<feature type="compositionally biased region" description="Low complexity" evidence="2">
    <location>
        <begin position="196"/>
        <end position="206"/>
    </location>
</feature>
<evidence type="ECO:0000259" key="3">
    <source>
        <dbReference type="Pfam" id="PF00589"/>
    </source>
</evidence>
<reference evidence="4" key="1">
    <citation type="submission" date="2021-04" db="EMBL/GenBank/DDBJ databases">
        <authorList>
            <person name="Chebbi M.A.C M."/>
        </authorList>
    </citation>
    <scope>NUCLEOTIDE SEQUENCE</scope>
</reference>
<dbReference type="SUPFAM" id="SSF56349">
    <property type="entry name" value="DNA breaking-rejoining enzymes"/>
    <property type="match status" value="1"/>
</dbReference>
<dbReference type="CDD" id="cd00397">
    <property type="entry name" value="DNA_BRE_C"/>
    <property type="match status" value="1"/>
</dbReference>
<proteinExistence type="predicted"/>
<dbReference type="InterPro" id="IPR011010">
    <property type="entry name" value="DNA_brk_join_enz"/>
</dbReference>
<dbReference type="GO" id="GO:0015074">
    <property type="term" value="P:DNA integration"/>
    <property type="evidence" value="ECO:0007669"/>
    <property type="project" value="InterPro"/>
</dbReference>
<evidence type="ECO:0000256" key="1">
    <source>
        <dbReference type="ARBA" id="ARBA00023172"/>
    </source>
</evidence>
<organism evidence="4 5">
    <name type="scientific">Cotesia congregata</name>
    <name type="common">Parasitoid wasp</name>
    <name type="synonym">Apanteles congregatus</name>
    <dbReference type="NCBI Taxonomy" id="51543"/>
    <lineage>
        <taxon>Eukaryota</taxon>
        <taxon>Metazoa</taxon>
        <taxon>Ecdysozoa</taxon>
        <taxon>Arthropoda</taxon>
        <taxon>Hexapoda</taxon>
        <taxon>Insecta</taxon>
        <taxon>Pterygota</taxon>
        <taxon>Neoptera</taxon>
        <taxon>Endopterygota</taxon>
        <taxon>Hymenoptera</taxon>
        <taxon>Apocrita</taxon>
        <taxon>Ichneumonoidea</taxon>
        <taxon>Braconidae</taxon>
        <taxon>Microgastrinae</taxon>
        <taxon>Cotesia</taxon>
    </lineage>
</organism>
<protein>
    <recommendedName>
        <fullName evidence="3">Tyr recombinase domain-containing protein</fullName>
    </recommendedName>
</protein>
<dbReference type="AlphaFoldDB" id="A0A8J2MV64"/>
<feature type="domain" description="Tyr recombinase" evidence="3">
    <location>
        <begin position="15"/>
        <end position="167"/>
    </location>
</feature>
<dbReference type="Pfam" id="PF00589">
    <property type="entry name" value="Phage_integrase"/>
    <property type="match status" value="1"/>
</dbReference>
<dbReference type="GO" id="GO:0006310">
    <property type="term" value="P:DNA recombination"/>
    <property type="evidence" value="ECO:0007669"/>
    <property type="project" value="UniProtKB-KW"/>
</dbReference>
<dbReference type="InterPro" id="IPR002104">
    <property type="entry name" value="Integrase_catalytic"/>
</dbReference>
<evidence type="ECO:0000313" key="5">
    <source>
        <dbReference type="Proteomes" id="UP000786811"/>
    </source>
</evidence>
<comment type="caution">
    <text evidence="4">The sequence shown here is derived from an EMBL/GenBank/DDBJ whole genome shotgun (WGS) entry which is preliminary data.</text>
</comment>
<dbReference type="Proteomes" id="UP000786811">
    <property type="component" value="Unassembled WGS sequence"/>
</dbReference>
<dbReference type="Gene3D" id="1.10.443.10">
    <property type="entry name" value="Intergrase catalytic core"/>
    <property type="match status" value="1"/>
</dbReference>
<feature type="region of interest" description="Disordered" evidence="2">
    <location>
        <begin position="190"/>
        <end position="212"/>
    </location>
</feature>